<dbReference type="EC" id="2.7.13.3" evidence="2"/>
<dbReference type="SUPFAM" id="SSF52172">
    <property type="entry name" value="CheY-like"/>
    <property type="match status" value="1"/>
</dbReference>
<keyword evidence="10" id="KW-0175">Coiled coil</keyword>
<evidence type="ECO:0000256" key="5">
    <source>
        <dbReference type="ARBA" id="ARBA00022741"/>
    </source>
</evidence>
<dbReference type="InterPro" id="IPR035965">
    <property type="entry name" value="PAS-like_dom_sf"/>
</dbReference>
<dbReference type="SMART" id="SM00448">
    <property type="entry name" value="REC"/>
    <property type="match status" value="1"/>
</dbReference>
<dbReference type="InterPro" id="IPR036890">
    <property type="entry name" value="HATPase_C_sf"/>
</dbReference>
<dbReference type="InterPro" id="IPR001789">
    <property type="entry name" value="Sig_transdc_resp-reg_receiver"/>
</dbReference>
<keyword evidence="6" id="KW-0418">Kinase</keyword>
<dbReference type="Gene3D" id="1.10.287.130">
    <property type="match status" value="1"/>
</dbReference>
<comment type="caution">
    <text evidence="15">The sequence shown here is derived from an EMBL/GenBank/DDBJ whole genome shotgun (WGS) entry which is preliminary data.</text>
</comment>
<dbReference type="InterPro" id="IPR003661">
    <property type="entry name" value="HisK_dim/P_dom"/>
</dbReference>
<dbReference type="InterPro" id="IPR003594">
    <property type="entry name" value="HATPase_dom"/>
</dbReference>
<evidence type="ECO:0000259" key="13">
    <source>
        <dbReference type="PROSITE" id="PS50112"/>
    </source>
</evidence>
<dbReference type="Gene3D" id="3.40.50.2300">
    <property type="match status" value="1"/>
</dbReference>
<sequence length="1105" mass="122285">MIEQDGGRSWTEAERLAALDRYSILDTPPEQRFDDLAQLAADLLGAPMAAVNLIAQGRQWFKAEVGLGVREMPLDTSICARVMLQPGELVIPDLLEDPRFNGNPLVTSGPELRFYAGEVLETPDGLPLGTLCVLDTKPRPEGLTAQQRFILKALARQVMDQLELHRAMARQARTEALHRQTLLSVTDFAIMSTDLQGMTLGWNPGAAKLMGWSEEEMVGRSADRIFTPEDREKGTPEAERGRALRDGRAINERWHMRRDGSRFWGSGEMMRLLDEAGAHVGYVKVMRDRTEQHLAGTTLAALNERYRLASRATNDAIWDWDLQTNNVLWNEALQNAHGWAPEQVEPTGHWWIAQIHPEDRERVARGIHAVIDGTGTSWTNEYRFRRADGSYAEVLDRGYVIRDGEGRAIRMIGAMLDLSRMRTAEAALRASEERFRTILDTIEAAFAIVQVKFDAEDRPVDYRFVEANPAFERQAGVNLRGKWVTEFAPDLEQFWFETYGRVAKTGEPANFENYAKAFERWFDVRAVRVGDPAERQIAIFFSDVTARRVAEERLRASEALARDNVERVQLALAAGAIIGTWHWDLQADRITVDEGFARAFGLDPALGHEGIPHARTIVNVHPDDQAGLAAAMNEAIARGGSYAHQYRVRRADGRYHWIEANGRVDYAPDGTPLSFPGVLLDVQERRAVEAERDRATAELRALTETLEQRVSERTADLMLAEEQLRQSQKMEAVGQLTGGLAHDFNNLLTGVIGSLELMQTRIAQGRIRDLDRFVHAAQGAATRAAALTHRLLAFSRRQTLDPKPTDVNRLVTGMEELIRRTVGPEITVEPVVGAAGLWPTLVDPGQLENALLNLCINARDAMPDGGKITIETANRWMDERAARERDLSPGQYLSLCVSDTGTGMTSDVIAKAFDPFFTTKPIGQGTGLGLSMVYGFARQSGGQVRIYSEVGQGTMVCIYLPRHIGPAEEAEAVPELADPPRAEQGETVLVIDDEPTVRMLVTEVLQDLGYAAIEAADGASGLQVLQSDGRIDLLVTDVGLPGGMNGRQVADAARVARPGLKVLFITGYAENAVLSHGHLEPGMHVLTKPFALEALANRIRTLISG</sequence>
<dbReference type="Gene3D" id="3.30.450.20">
    <property type="entry name" value="PAS domain"/>
    <property type="match status" value="4"/>
</dbReference>
<feature type="domain" description="PAC" evidence="14">
    <location>
        <begin position="378"/>
        <end position="430"/>
    </location>
</feature>
<dbReference type="InterPro" id="IPR000014">
    <property type="entry name" value="PAS"/>
</dbReference>
<dbReference type="PROSITE" id="PS50112">
    <property type="entry name" value="PAS"/>
    <property type="match status" value="2"/>
</dbReference>
<evidence type="ECO:0000259" key="14">
    <source>
        <dbReference type="PROSITE" id="PS50113"/>
    </source>
</evidence>
<dbReference type="Gene3D" id="3.30.565.10">
    <property type="entry name" value="Histidine kinase-like ATPase, C-terminal domain"/>
    <property type="match status" value="1"/>
</dbReference>
<dbReference type="PANTHER" id="PTHR43065">
    <property type="entry name" value="SENSOR HISTIDINE KINASE"/>
    <property type="match status" value="1"/>
</dbReference>
<dbReference type="SMART" id="SM00086">
    <property type="entry name" value="PAC"/>
    <property type="match status" value="3"/>
</dbReference>
<evidence type="ECO:0000256" key="7">
    <source>
        <dbReference type="ARBA" id="ARBA00022840"/>
    </source>
</evidence>
<evidence type="ECO:0000256" key="3">
    <source>
        <dbReference type="ARBA" id="ARBA00022553"/>
    </source>
</evidence>
<dbReference type="SUPFAM" id="SSF55785">
    <property type="entry name" value="PYP-like sensor domain (PAS domain)"/>
    <property type="match status" value="4"/>
</dbReference>
<organism evidence="15 16">
    <name type="scientific">Teichococcus vastitatis</name>
    <dbReference type="NCBI Taxonomy" id="2307076"/>
    <lineage>
        <taxon>Bacteria</taxon>
        <taxon>Pseudomonadati</taxon>
        <taxon>Pseudomonadota</taxon>
        <taxon>Alphaproteobacteria</taxon>
        <taxon>Acetobacterales</taxon>
        <taxon>Roseomonadaceae</taxon>
        <taxon>Roseomonas</taxon>
    </lineage>
</organism>
<dbReference type="InterPro" id="IPR004358">
    <property type="entry name" value="Sig_transdc_His_kin-like_C"/>
</dbReference>
<dbReference type="InterPro" id="IPR036097">
    <property type="entry name" value="HisK_dim/P_sf"/>
</dbReference>
<dbReference type="RefSeq" id="WP_241792750.1">
    <property type="nucleotide sequence ID" value="NZ_JALBUU010000004.1"/>
</dbReference>
<feature type="domain" description="PAC" evidence="14">
    <location>
        <begin position="249"/>
        <end position="301"/>
    </location>
</feature>
<keyword evidence="16" id="KW-1185">Reference proteome</keyword>
<dbReference type="PROSITE" id="PS50113">
    <property type="entry name" value="PAC"/>
    <property type="match status" value="3"/>
</dbReference>
<dbReference type="SMART" id="SM00065">
    <property type="entry name" value="GAF"/>
    <property type="match status" value="1"/>
</dbReference>
<keyword evidence="4" id="KW-0808">Transferase</keyword>
<evidence type="ECO:0000256" key="4">
    <source>
        <dbReference type="ARBA" id="ARBA00022679"/>
    </source>
</evidence>
<dbReference type="PROSITE" id="PS50110">
    <property type="entry name" value="RESPONSE_REGULATORY"/>
    <property type="match status" value="1"/>
</dbReference>
<protein>
    <recommendedName>
        <fullName evidence="2">histidine kinase</fullName>
        <ecNumber evidence="2">2.7.13.3</ecNumber>
    </recommendedName>
</protein>
<accession>A0ABS9W2V4</accession>
<evidence type="ECO:0000256" key="8">
    <source>
        <dbReference type="ARBA" id="ARBA00023012"/>
    </source>
</evidence>
<dbReference type="InterPro" id="IPR000700">
    <property type="entry name" value="PAS-assoc_C"/>
</dbReference>
<feature type="domain" description="Histidine kinase" evidence="11">
    <location>
        <begin position="739"/>
        <end position="964"/>
    </location>
</feature>
<dbReference type="InterPro" id="IPR013767">
    <property type="entry name" value="PAS_fold"/>
</dbReference>
<dbReference type="InterPro" id="IPR011006">
    <property type="entry name" value="CheY-like_superfamily"/>
</dbReference>
<evidence type="ECO:0000256" key="10">
    <source>
        <dbReference type="SAM" id="Coils"/>
    </source>
</evidence>
<keyword evidence="8" id="KW-0902">Two-component regulatory system</keyword>
<evidence type="ECO:0000256" key="6">
    <source>
        <dbReference type="ARBA" id="ARBA00022777"/>
    </source>
</evidence>
<dbReference type="SUPFAM" id="SSF47384">
    <property type="entry name" value="Homodimeric domain of signal transducing histidine kinase"/>
    <property type="match status" value="1"/>
</dbReference>
<dbReference type="InterPro" id="IPR001610">
    <property type="entry name" value="PAC"/>
</dbReference>
<dbReference type="Pfam" id="PF00072">
    <property type="entry name" value="Response_reg"/>
    <property type="match status" value="1"/>
</dbReference>
<dbReference type="SMART" id="SM00388">
    <property type="entry name" value="HisKA"/>
    <property type="match status" value="1"/>
</dbReference>
<evidence type="ECO:0000313" key="15">
    <source>
        <dbReference type="EMBL" id="MCI0753523.1"/>
    </source>
</evidence>
<dbReference type="Proteomes" id="UP001201985">
    <property type="component" value="Unassembled WGS sequence"/>
</dbReference>
<dbReference type="Pfam" id="PF08447">
    <property type="entry name" value="PAS_3"/>
    <property type="match status" value="2"/>
</dbReference>
<feature type="modified residue" description="4-aspartylphosphate" evidence="9">
    <location>
        <position position="1037"/>
    </location>
</feature>
<dbReference type="Pfam" id="PF13188">
    <property type="entry name" value="PAS_8"/>
    <property type="match status" value="1"/>
</dbReference>
<dbReference type="InterPro" id="IPR029016">
    <property type="entry name" value="GAF-like_dom_sf"/>
</dbReference>
<name>A0ABS9W2V4_9PROT</name>
<dbReference type="Pfam" id="PF00989">
    <property type="entry name" value="PAS"/>
    <property type="match status" value="1"/>
</dbReference>
<keyword evidence="5" id="KW-0547">Nucleotide-binding</keyword>
<dbReference type="CDD" id="cd00130">
    <property type="entry name" value="PAS"/>
    <property type="match status" value="3"/>
</dbReference>
<evidence type="ECO:0000256" key="1">
    <source>
        <dbReference type="ARBA" id="ARBA00000085"/>
    </source>
</evidence>
<dbReference type="NCBIfam" id="TIGR00229">
    <property type="entry name" value="sensory_box"/>
    <property type="match status" value="2"/>
</dbReference>
<gene>
    <name evidence="15" type="ORF">MON41_07085</name>
</gene>
<reference evidence="15 16" key="1">
    <citation type="submission" date="2022-03" db="EMBL/GenBank/DDBJ databases">
        <title>Complete genome analysis of Roseomonas KG 17.1 : a prolific producer of plant growth promoters.</title>
        <authorList>
            <person name="Saadouli I."/>
            <person name="Najjari A."/>
            <person name="Mosbah A."/>
            <person name="Ouzari H.I."/>
        </authorList>
    </citation>
    <scope>NUCLEOTIDE SEQUENCE [LARGE SCALE GENOMIC DNA]</scope>
    <source>
        <strain evidence="15 16">KG17-1</strain>
    </source>
</reference>
<dbReference type="InterPro" id="IPR013655">
    <property type="entry name" value="PAS_fold_3"/>
</dbReference>
<evidence type="ECO:0000256" key="2">
    <source>
        <dbReference type="ARBA" id="ARBA00012438"/>
    </source>
</evidence>
<proteinExistence type="predicted"/>
<dbReference type="InterPro" id="IPR005467">
    <property type="entry name" value="His_kinase_dom"/>
</dbReference>
<dbReference type="SUPFAM" id="SSF55874">
    <property type="entry name" value="ATPase domain of HSP90 chaperone/DNA topoisomerase II/histidine kinase"/>
    <property type="match status" value="1"/>
</dbReference>
<evidence type="ECO:0000256" key="9">
    <source>
        <dbReference type="PROSITE-ProRule" id="PRU00169"/>
    </source>
</evidence>
<feature type="domain" description="PAS" evidence="13">
    <location>
        <begin position="302"/>
        <end position="374"/>
    </location>
</feature>
<dbReference type="PRINTS" id="PR00344">
    <property type="entry name" value="BCTRLSENSOR"/>
</dbReference>
<evidence type="ECO:0000259" key="11">
    <source>
        <dbReference type="PROSITE" id="PS50109"/>
    </source>
</evidence>
<dbReference type="InterPro" id="IPR003018">
    <property type="entry name" value="GAF"/>
</dbReference>
<dbReference type="PROSITE" id="PS50109">
    <property type="entry name" value="HIS_KIN"/>
    <property type="match status" value="1"/>
</dbReference>
<evidence type="ECO:0000313" key="16">
    <source>
        <dbReference type="Proteomes" id="UP001201985"/>
    </source>
</evidence>
<keyword evidence="3 9" id="KW-0597">Phosphoprotein</keyword>
<dbReference type="SMART" id="SM00091">
    <property type="entry name" value="PAS"/>
    <property type="match status" value="3"/>
</dbReference>
<comment type="catalytic activity">
    <reaction evidence="1">
        <text>ATP + protein L-histidine = ADP + protein N-phospho-L-histidine.</text>
        <dbReference type="EC" id="2.7.13.3"/>
    </reaction>
</comment>
<dbReference type="Pfam" id="PF02518">
    <property type="entry name" value="HATPase_c"/>
    <property type="match status" value="1"/>
</dbReference>
<dbReference type="CDD" id="cd18161">
    <property type="entry name" value="REC_hyHK_blue-like"/>
    <property type="match status" value="1"/>
</dbReference>
<dbReference type="SUPFAM" id="SSF55781">
    <property type="entry name" value="GAF domain-like"/>
    <property type="match status" value="1"/>
</dbReference>
<dbReference type="Gene3D" id="3.30.450.40">
    <property type="match status" value="1"/>
</dbReference>
<feature type="domain" description="PAC" evidence="14">
    <location>
        <begin position="642"/>
        <end position="694"/>
    </location>
</feature>
<dbReference type="PANTHER" id="PTHR43065:SF42">
    <property type="entry name" value="TWO-COMPONENT SENSOR PPRA"/>
    <property type="match status" value="1"/>
</dbReference>
<dbReference type="CDD" id="cd16919">
    <property type="entry name" value="HATPase_CckA-like"/>
    <property type="match status" value="1"/>
</dbReference>
<feature type="domain" description="PAS" evidence="13">
    <location>
        <begin position="182"/>
        <end position="247"/>
    </location>
</feature>
<feature type="coiled-coil region" evidence="10">
    <location>
        <begin position="680"/>
        <end position="712"/>
    </location>
</feature>
<dbReference type="CDD" id="cd00082">
    <property type="entry name" value="HisKA"/>
    <property type="match status" value="1"/>
</dbReference>
<dbReference type="Pfam" id="PF00512">
    <property type="entry name" value="HisKA"/>
    <property type="match status" value="1"/>
</dbReference>
<evidence type="ECO:0000259" key="12">
    <source>
        <dbReference type="PROSITE" id="PS50110"/>
    </source>
</evidence>
<feature type="domain" description="Response regulatory" evidence="12">
    <location>
        <begin position="987"/>
        <end position="1103"/>
    </location>
</feature>
<dbReference type="SMART" id="SM00387">
    <property type="entry name" value="HATPase_c"/>
    <property type="match status" value="1"/>
</dbReference>
<dbReference type="EMBL" id="JALBUU010000004">
    <property type="protein sequence ID" value="MCI0753523.1"/>
    <property type="molecule type" value="Genomic_DNA"/>
</dbReference>
<keyword evidence="7" id="KW-0067">ATP-binding</keyword>